<evidence type="ECO:0000313" key="1">
    <source>
        <dbReference type="EMBL" id="OUB95592.1"/>
    </source>
</evidence>
<dbReference type="EMBL" id="MOOV01000014">
    <property type="protein sequence ID" value="OUC03813.1"/>
    <property type="molecule type" value="Genomic_DNA"/>
</dbReference>
<evidence type="ECO:0000313" key="2">
    <source>
        <dbReference type="EMBL" id="OUC03813.1"/>
    </source>
</evidence>
<comment type="caution">
    <text evidence="1">The sequence shown here is derived from an EMBL/GenBank/DDBJ whole genome shotgun (WGS) entry which is preliminary data.</text>
</comment>
<evidence type="ECO:0000313" key="3">
    <source>
        <dbReference type="Proteomes" id="UP000195160"/>
    </source>
</evidence>
<accession>A0A9X6REM8</accession>
<reference evidence="1 3" key="1">
    <citation type="submission" date="2016-10" db="EMBL/GenBank/DDBJ databases">
        <title>Comparative genomics of Bacillus thuringiensis reveals a path to pathogens against multiple invertebrate hosts.</title>
        <authorList>
            <person name="Zheng J."/>
            <person name="Gao Q."/>
            <person name="Liu H."/>
            <person name="Peng D."/>
            <person name="Ruan L."/>
            <person name="Sun M."/>
        </authorList>
    </citation>
    <scope>NUCLEOTIDE SEQUENCE [LARGE SCALE GENOMIC DNA]</scope>
    <source>
        <strain evidence="1">T30001</strain>
    </source>
</reference>
<dbReference type="EMBL" id="MOOV01000157">
    <property type="protein sequence ID" value="OUB95592.1"/>
    <property type="molecule type" value="Genomic_DNA"/>
</dbReference>
<name>A0A9X6REM8_BACTV</name>
<protein>
    <submittedName>
        <fullName evidence="1">Uncharacterized protein</fullName>
    </submittedName>
</protein>
<dbReference type="Proteomes" id="UP000195160">
    <property type="component" value="Unassembled WGS sequence"/>
</dbReference>
<sequence>MPNTSYQYHVYNEHMNFIVSVPKKEHEYAEQFAKNVAVDFYEYTEEQVQNVTVEFIVSFWMESAINLNKLNKA</sequence>
<dbReference type="AlphaFoldDB" id="A0A9X6REM8"/>
<dbReference type="RefSeq" id="WP_088065482.1">
    <property type="nucleotide sequence ID" value="NZ_PGDT01000117.1"/>
</dbReference>
<organism evidence="1 3">
    <name type="scientific">Bacillus thuringiensis subsp. medellin</name>
    <dbReference type="NCBI Taxonomy" id="79672"/>
    <lineage>
        <taxon>Bacteria</taxon>
        <taxon>Bacillati</taxon>
        <taxon>Bacillota</taxon>
        <taxon>Bacilli</taxon>
        <taxon>Bacillales</taxon>
        <taxon>Bacillaceae</taxon>
        <taxon>Bacillus</taxon>
        <taxon>Bacillus cereus group</taxon>
    </lineage>
</organism>
<proteinExistence type="predicted"/>
<gene>
    <name evidence="2" type="ORF">BK784_01450</name>
    <name evidence="1" type="ORF">BK784_20450</name>
</gene>